<reference evidence="12 13" key="1">
    <citation type="submission" date="2022-07" db="EMBL/GenBank/DDBJ databases">
        <title>Genome sequence of Terrisporobacter mayombei DSM6539.</title>
        <authorList>
            <person name="Boeer T."/>
            <person name="Bengelsdorf F.R."/>
            <person name="Daniel R."/>
            <person name="Poehlein A."/>
        </authorList>
    </citation>
    <scope>NUCLEOTIDE SEQUENCE [LARGE SCALE GENOMIC DNA]</scope>
    <source>
        <strain evidence="12 13">DSM 6539</strain>
    </source>
</reference>
<evidence type="ECO:0000256" key="9">
    <source>
        <dbReference type="ARBA" id="ARBA00047913"/>
    </source>
</evidence>
<dbReference type="SUPFAM" id="SSF89095">
    <property type="entry name" value="GatB/YqeY motif"/>
    <property type="match status" value="1"/>
</dbReference>
<evidence type="ECO:0000256" key="1">
    <source>
        <dbReference type="ARBA" id="ARBA00005306"/>
    </source>
</evidence>
<comment type="catalytic activity">
    <reaction evidence="9 10">
        <text>L-glutamyl-tRNA(Gln) + L-glutamine + ATP + H2O = L-glutaminyl-tRNA(Gln) + L-glutamate + ADP + phosphate + H(+)</text>
        <dbReference type="Rhea" id="RHEA:17521"/>
        <dbReference type="Rhea" id="RHEA-COMP:9681"/>
        <dbReference type="Rhea" id="RHEA-COMP:9684"/>
        <dbReference type="ChEBI" id="CHEBI:15377"/>
        <dbReference type="ChEBI" id="CHEBI:15378"/>
        <dbReference type="ChEBI" id="CHEBI:29985"/>
        <dbReference type="ChEBI" id="CHEBI:30616"/>
        <dbReference type="ChEBI" id="CHEBI:43474"/>
        <dbReference type="ChEBI" id="CHEBI:58359"/>
        <dbReference type="ChEBI" id="CHEBI:78520"/>
        <dbReference type="ChEBI" id="CHEBI:78521"/>
        <dbReference type="ChEBI" id="CHEBI:456216"/>
    </reaction>
</comment>
<dbReference type="Pfam" id="PF02637">
    <property type="entry name" value="GatB_Yqey"/>
    <property type="match status" value="1"/>
</dbReference>
<keyword evidence="3 10" id="KW-0436">Ligase</keyword>
<dbReference type="EC" id="6.3.5.-" evidence="10"/>
<dbReference type="SMART" id="SM00845">
    <property type="entry name" value="GatB_Yqey"/>
    <property type="match status" value="1"/>
</dbReference>
<evidence type="ECO:0000256" key="4">
    <source>
        <dbReference type="ARBA" id="ARBA00022741"/>
    </source>
</evidence>
<dbReference type="InterPro" id="IPR003789">
    <property type="entry name" value="Asn/Gln_tRNA_amidoTrase-B-like"/>
</dbReference>
<dbReference type="InterPro" id="IPR023168">
    <property type="entry name" value="GatB_Yqey_C_2"/>
</dbReference>
<comment type="subunit">
    <text evidence="2 10">Heterotrimer of A, B and C subunits.</text>
</comment>
<dbReference type="NCBIfam" id="NF004012">
    <property type="entry name" value="PRK05477.1-2"/>
    <property type="match status" value="1"/>
</dbReference>
<dbReference type="Pfam" id="PF02934">
    <property type="entry name" value="GatB_N"/>
    <property type="match status" value="1"/>
</dbReference>
<dbReference type="PANTHER" id="PTHR11659">
    <property type="entry name" value="GLUTAMYL-TRNA GLN AMIDOTRANSFERASE SUBUNIT B MITOCHONDRIAL AND PROKARYOTIC PET112-RELATED"/>
    <property type="match status" value="1"/>
</dbReference>
<evidence type="ECO:0000256" key="10">
    <source>
        <dbReference type="HAMAP-Rule" id="MF_00121"/>
    </source>
</evidence>
<dbReference type="HAMAP" id="MF_00121">
    <property type="entry name" value="GatB"/>
    <property type="match status" value="1"/>
</dbReference>
<feature type="domain" description="Asn/Gln amidotransferase" evidence="11">
    <location>
        <begin position="329"/>
        <end position="476"/>
    </location>
</feature>
<dbReference type="PROSITE" id="PS01234">
    <property type="entry name" value="GATB"/>
    <property type="match status" value="1"/>
</dbReference>
<keyword evidence="4 10" id="KW-0547">Nucleotide-binding</keyword>
<dbReference type="Proteomes" id="UP001235030">
    <property type="component" value="Chromosome"/>
</dbReference>
<evidence type="ECO:0000259" key="11">
    <source>
        <dbReference type="SMART" id="SM00845"/>
    </source>
</evidence>
<evidence type="ECO:0000256" key="3">
    <source>
        <dbReference type="ARBA" id="ARBA00022598"/>
    </source>
</evidence>
<accession>A0ABY9Q224</accession>
<dbReference type="InterPro" id="IPR018027">
    <property type="entry name" value="Asn/Gln_amidotransferase"/>
</dbReference>
<dbReference type="NCBIfam" id="TIGR00133">
    <property type="entry name" value="gatB"/>
    <property type="match status" value="1"/>
</dbReference>
<dbReference type="RefSeq" id="WP_228103433.1">
    <property type="nucleotide sequence ID" value="NZ_CP101637.1"/>
</dbReference>
<dbReference type="GO" id="GO:0016874">
    <property type="term" value="F:ligase activity"/>
    <property type="evidence" value="ECO:0007669"/>
    <property type="project" value="UniProtKB-KW"/>
</dbReference>
<dbReference type="SUPFAM" id="SSF55931">
    <property type="entry name" value="Glutamine synthetase/guanido kinase"/>
    <property type="match status" value="1"/>
</dbReference>
<name>A0ABY9Q224_9FIRM</name>
<dbReference type="NCBIfam" id="NF004014">
    <property type="entry name" value="PRK05477.1-4"/>
    <property type="match status" value="1"/>
</dbReference>
<evidence type="ECO:0000313" key="13">
    <source>
        <dbReference type="Proteomes" id="UP001235030"/>
    </source>
</evidence>
<keyword evidence="5 10" id="KW-0067">ATP-binding</keyword>
<dbReference type="EMBL" id="CP101637">
    <property type="protein sequence ID" value="WMT81266.1"/>
    <property type="molecule type" value="Genomic_DNA"/>
</dbReference>
<dbReference type="InterPro" id="IPR017958">
    <property type="entry name" value="Gln-tRNA_amidoTrfase_suB_CS"/>
</dbReference>
<keyword evidence="13" id="KW-1185">Reference proteome</keyword>
<evidence type="ECO:0000256" key="5">
    <source>
        <dbReference type="ARBA" id="ARBA00022840"/>
    </source>
</evidence>
<dbReference type="Gene3D" id="1.10.10.410">
    <property type="match status" value="1"/>
</dbReference>
<comment type="function">
    <text evidence="7 10">Allows the formation of correctly charged Asn-tRNA(Asn) or Gln-tRNA(Gln) through the transamidation of misacylated Asp-tRNA(Asn) or Glu-tRNA(Gln) in organisms which lack either or both of asparaginyl-tRNA or glutaminyl-tRNA synthetases. The reaction takes place in the presence of glutamine and ATP through an activated phospho-Asp-tRNA(Asn) or phospho-Glu-tRNA(Gln).</text>
</comment>
<dbReference type="Gene3D" id="1.10.150.380">
    <property type="entry name" value="GatB domain, N-terminal subdomain"/>
    <property type="match status" value="1"/>
</dbReference>
<dbReference type="InterPro" id="IPR042114">
    <property type="entry name" value="GatB_C_1"/>
</dbReference>
<proteinExistence type="inferred from homology"/>
<evidence type="ECO:0000256" key="6">
    <source>
        <dbReference type="ARBA" id="ARBA00022917"/>
    </source>
</evidence>
<evidence type="ECO:0000313" key="12">
    <source>
        <dbReference type="EMBL" id="WMT81266.1"/>
    </source>
</evidence>
<dbReference type="InterPro" id="IPR014746">
    <property type="entry name" value="Gln_synth/guanido_kin_cat_dom"/>
</dbReference>
<comment type="catalytic activity">
    <reaction evidence="8 10">
        <text>L-aspartyl-tRNA(Asn) + L-glutamine + ATP + H2O = L-asparaginyl-tRNA(Asn) + L-glutamate + ADP + phosphate + 2 H(+)</text>
        <dbReference type="Rhea" id="RHEA:14513"/>
        <dbReference type="Rhea" id="RHEA-COMP:9674"/>
        <dbReference type="Rhea" id="RHEA-COMP:9677"/>
        <dbReference type="ChEBI" id="CHEBI:15377"/>
        <dbReference type="ChEBI" id="CHEBI:15378"/>
        <dbReference type="ChEBI" id="CHEBI:29985"/>
        <dbReference type="ChEBI" id="CHEBI:30616"/>
        <dbReference type="ChEBI" id="CHEBI:43474"/>
        <dbReference type="ChEBI" id="CHEBI:58359"/>
        <dbReference type="ChEBI" id="CHEBI:78515"/>
        <dbReference type="ChEBI" id="CHEBI:78516"/>
        <dbReference type="ChEBI" id="CHEBI:456216"/>
    </reaction>
</comment>
<evidence type="ECO:0000256" key="7">
    <source>
        <dbReference type="ARBA" id="ARBA00024799"/>
    </source>
</evidence>
<comment type="similarity">
    <text evidence="1 10">Belongs to the GatB/GatE family. GatB subfamily.</text>
</comment>
<dbReference type="InterPro" id="IPR006075">
    <property type="entry name" value="Asn/Gln-tRNA_Trfase_suB/E_cat"/>
</dbReference>
<evidence type="ECO:0000256" key="2">
    <source>
        <dbReference type="ARBA" id="ARBA00011123"/>
    </source>
</evidence>
<dbReference type="InterPro" id="IPR017959">
    <property type="entry name" value="Asn/Gln-tRNA_amidoTrfase_suB/E"/>
</dbReference>
<gene>
    <name evidence="12" type="primary">gatB_1</name>
    <name evidence="10" type="synonym">gatB</name>
    <name evidence="12" type="ORF">TEMA_16040</name>
</gene>
<organism evidence="12 13">
    <name type="scientific">Terrisporobacter mayombei</name>
    <dbReference type="NCBI Taxonomy" id="1541"/>
    <lineage>
        <taxon>Bacteria</taxon>
        <taxon>Bacillati</taxon>
        <taxon>Bacillota</taxon>
        <taxon>Clostridia</taxon>
        <taxon>Peptostreptococcales</taxon>
        <taxon>Peptostreptococcaceae</taxon>
        <taxon>Terrisporobacter</taxon>
    </lineage>
</organism>
<evidence type="ECO:0000256" key="8">
    <source>
        <dbReference type="ARBA" id="ARBA00047380"/>
    </source>
</evidence>
<dbReference type="InterPro" id="IPR004413">
    <property type="entry name" value="GatB"/>
</dbReference>
<protein>
    <recommendedName>
        <fullName evidence="10">Aspartyl/glutamyl-tRNA(Asn/Gln) amidotransferase subunit B</fullName>
        <shortName evidence="10">Asp/Glu-ADT subunit B</shortName>
        <ecNumber evidence="10">6.3.5.-</ecNumber>
    </recommendedName>
</protein>
<sequence length="488" mass="55499">MLLETVIGLEIHAELKTNTKIFCSCSTEFGAKPNENTCPICLGIPGTLPVLNEEVINLAIKAGRAVNCSINNYNKMDRKNYFYPDLSKNYQTSQYELPMCVNGKVDFNYEGKEVSVRINRIHIEEDAGKLVHLEDEPVSLIDYNRAGVPLVEIVTEPDLRSPGEAAEFMRELKAILEYAEISDCRMDQGSIRCDANISVRPYGQEEYGTKVEIKNINSFREVQKALEKEEIRQKELYQYGEEYKIKQETRRWDAGKGKTLTMRSKGEAHDYRYFPEPDLTPIIIHDNKVESLEKLLPEMPIEKRARFVQEYGLSEKDASIIIGSKALAKFYEEVVNEGANPKTASNYILGDLLRLLNANNMEADDIKISPKNLVQLFNIIEEGKISNTAGKEVFKEIFKSDRPVLDIIEEKGLSQISCSHEIEKFVDEVLNNNPKSIEDFKAGKTQAIGFLMGQVMKASKGKANPLVAKQMIEKKLKNMLIYNDFYLF</sequence>
<keyword evidence="6 10" id="KW-0648">Protein biosynthesis</keyword>